<dbReference type="InterPro" id="IPR028978">
    <property type="entry name" value="Chorismate_lyase_/UTRA_dom_sf"/>
</dbReference>
<comment type="caution">
    <text evidence="1">The sequence shown here is derived from an EMBL/GenBank/DDBJ whole genome shotgun (WGS) entry which is preliminary data.</text>
</comment>
<dbReference type="Gene3D" id="3.40.1410.10">
    <property type="entry name" value="Chorismate lyase-like"/>
    <property type="match status" value="1"/>
</dbReference>
<dbReference type="SUPFAM" id="SSF64288">
    <property type="entry name" value="Chorismate lyase-like"/>
    <property type="match status" value="1"/>
</dbReference>
<dbReference type="RefSeq" id="WP_184626913.1">
    <property type="nucleotide sequence ID" value="NZ_JACHCC010000009.1"/>
</dbReference>
<gene>
    <name evidence="1" type="ORF">HDF25_003468</name>
</gene>
<dbReference type="Pfam" id="PF01947">
    <property type="entry name" value="Rv2949c-like"/>
    <property type="match status" value="1"/>
</dbReference>
<accession>A0A7X0MJS3</accession>
<keyword evidence="1" id="KW-0456">Lyase</keyword>
<organism evidence="1 2">
    <name type="scientific">Pedobacter cryoconitis</name>
    <dbReference type="NCBI Taxonomy" id="188932"/>
    <lineage>
        <taxon>Bacteria</taxon>
        <taxon>Pseudomonadati</taxon>
        <taxon>Bacteroidota</taxon>
        <taxon>Sphingobacteriia</taxon>
        <taxon>Sphingobacteriales</taxon>
        <taxon>Sphingobacteriaceae</taxon>
        <taxon>Pedobacter</taxon>
    </lineage>
</organism>
<protein>
    <submittedName>
        <fullName evidence="1">Chorismate-pyruvate lyase</fullName>
    </submittedName>
</protein>
<evidence type="ECO:0000313" key="2">
    <source>
        <dbReference type="Proteomes" id="UP000521017"/>
    </source>
</evidence>
<sequence>MNTDNLISWSNVVDDLIKMEDSTTLYFEALRKSRLRVKIIRQEKDDLIIKRISKLYFSSYEHPLIYSTSYIYKSLLTEEEDRLITAQELPLGRIFTQLNCESAIHKKNITVEDNIFENETILMNLPDGPLYKKRYDFLIGSRKVATIEEFFNLESIQRY</sequence>
<dbReference type="InterPro" id="IPR002800">
    <property type="entry name" value="Rv2949c-like"/>
</dbReference>
<evidence type="ECO:0000313" key="1">
    <source>
        <dbReference type="EMBL" id="MBB6501301.1"/>
    </source>
</evidence>
<reference evidence="1 2" key="1">
    <citation type="submission" date="2020-08" db="EMBL/GenBank/DDBJ databases">
        <title>Genomic Encyclopedia of Type Strains, Phase IV (KMG-V): Genome sequencing to study the core and pangenomes of soil and plant-associated prokaryotes.</title>
        <authorList>
            <person name="Whitman W."/>
        </authorList>
    </citation>
    <scope>NUCLEOTIDE SEQUENCE [LARGE SCALE GENOMIC DNA]</scope>
    <source>
        <strain evidence="1 2">M2T3</strain>
    </source>
</reference>
<dbReference type="EMBL" id="JACHCC010000009">
    <property type="protein sequence ID" value="MBB6501301.1"/>
    <property type="molecule type" value="Genomic_DNA"/>
</dbReference>
<name>A0A7X0MJS3_9SPHI</name>
<dbReference type="AlphaFoldDB" id="A0A7X0MJS3"/>
<dbReference type="GO" id="GO:0016829">
    <property type="term" value="F:lyase activity"/>
    <property type="evidence" value="ECO:0007669"/>
    <property type="project" value="UniProtKB-KW"/>
</dbReference>
<keyword evidence="1" id="KW-0670">Pyruvate</keyword>
<dbReference type="Proteomes" id="UP000521017">
    <property type="component" value="Unassembled WGS sequence"/>
</dbReference>
<proteinExistence type="predicted"/>